<keyword evidence="1" id="KW-0472">Membrane</keyword>
<proteinExistence type="predicted"/>
<dbReference type="Proteomes" id="UP000501048">
    <property type="component" value="Chromosome"/>
</dbReference>
<dbReference type="EMBL" id="CP051464">
    <property type="protein sequence ID" value="QJC95453.1"/>
    <property type="molecule type" value="Genomic_DNA"/>
</dbReference>
<reference evidence="2 3" key="1">
    <citation type="submission" date="2020-04" db="EMBL/GenBank/DDBJ databases">
        <title>Plant growth promoting and environmental Bacillus: genomic and epigenetic comparison.</title>
        <authorList>
            <person name="Reva O.N."/>
            <person name="Lutz S."/>
            <person name="Ahrens C.H."/>
        </authorList>
    </citation>
    <scope>NUCLEOTIDE SEQUENCE [LARGE SCALE GENOMIC DNA]</scope>
    <source>
        <strain evidence="2 3">UCMB5075</strain>
    </source>
</reference>
<name>A0ABX6LVH4_BACMO</name>
<feature type="transmembrane region" description="Helical" evidence="1">
    <location>
        <begin position="12"/>
        <end position="36"/>
    </location>
</feature>
<evidence type="ECO:0000313" key="2">
    <source>
        <dbReference type="EMBL" id="QJC95453.1"/>
    </source>
</evidence>
<organism evidence="2 3">
    <name type="scientific">Bacillus mojavensis</name>
    <dbReference type="NCBI Taxonomy" id="72360"/>
    <lineage>
        <taxon>Bacteria</taxon>
        <taxon>Bacillati</taxon>
        <taxon>Bacillota</taxon>
        <taxon>Bacilli</taxon>
        <taxon>Bacillales</taxon>
        <taxon>Bacillaceae</taxon>
        <taxon>Bacillus</taxon>
    </lineage>
</organism>
<gene>
    <name evidence="2" type="primary">yhcO</name>
    <name evidence="2" type="ORF">HC660_09760</name>
</gene>
<accession>A0ABX6LVH4</accession>
<evidence type="ECO:0000313" key="3">
    <source>
        <dbReference type="Proteomes" id="UP000501048"/>
    </source>
</evidence>
<keyword evidence="3" id="KW-1185">Reference proteome</keyword>
<keyword evidence="1" id="KW-1133">Transmembrane helix</keyword>
<protein>
    <submittedName>
        <fullName evidence="2">Exported protein associated with sporulation germination</fullName>
    </submittedName>
</protein>
<keyword evidence="1" id="KW-0812">Transmembrane</keyword>
<evidence type="ECO:0000256" key="1">
    <source>
        <dbReference type="SAM" id="Phobius"/>
    </source>
</evidence>
<sequence length="368" mass="42126">MQGGIGKRAASALFLCGVLVMLAISSAIVSSTMYILSLPGQASGITKEQVTKHMKKESFTQADVYYTSKEKSLLPLTKETLEYAVSINQVMLEYSNHKPIDIIFFPNEKQMEAYSGLMDVVGFYSEREQLIGLLPEEKKQLLEGDEVAVYLYQRLLIHEYTHHAFHQKLRELEADPDEFPLWFHEGLSEWIANYELLIDPITFSAVPFDRLQTDQDWQEARSEYETDVYLQSFYMVNELTETYGKDIILEIIKETAKKGDFKKGFKAATQDSLDQFEEDFTKSFEENAALDRTYPMPFLINEVLAGPYRLELLESEAFVLVQGQRNFSVVPYPARQAAELGSNHVCFGKGKSQKPFRHTPEFAQTVHV</sequence>